<evidence type="ECO:0000259" key="9">
    <source>
        <dbReference type="SMART" id="SM00278"/>
    </source>
</evidence>
<organism evidence="12 13">
    <name type="scientific">Conexibacter stalactiti</name>
    <dbReference type="NCBI Taxonomy" id="1940611"/>
    <lineage>
        <taxon>Bacteria</taxon>
        <taxon>Bacillati</taxon>
        <taxon>Actinomycetota</taxon>
        <taxon>Thermoleophilia</taxon>
        <taxon>Solirubrobacterales</taxon>
        <taxon>Conexibacteraceae</taxon>
        <taxon>Conexibacter</taxon>
    </lineage>
</organism>
<dbReference type="Gene3D" id="1.10.150.110">
    <property type="entry name" value="DNA polymerase beta, N-terminal domain-like"/>
    <property type="match status" value="1"/>
</dbReference>
<comment type="catalytic activity">
    <reaction evidence="8">
        <text>DNA(n) + a 2'-deoxyribonucleoside 5'-triphosphate = DNA(n+1) + diphosphate</text>
        <dbReference type="Rhea" id="RHEA:22508"/>
        <dbReference type="Rhea" id="RHEA-COMP:17339"/>
        <dbReference type="Rhea" id="RHEA-COMP:17340"/>
        <dbReference type="ChEBI" id="CHEBI:33019"/>
        <dbReference type="ChEBI" id="CHEBI:61560"/>
        <dbReference type="ChEBI" id="CHEBI:173112"/>
        <dbReference type="EC" id="2.7.7.7"/>
    </reaction>
</comment>
<feature type="domain" description="Helix-hairpin-helix DNA-binding motif class 1" evidence="9">
    <location>
        <begin position="94"/>
        <end position="113"/>
    </location>
</feature>
<dbReference type="Proteomes" id="UP001284601">
    <property type="component" value="Unassembled WGS sequence"/>
</dbReference>
<dbReference type="Pfam" id="PF02811">
    <property type="entry name" value="PHP"/>
    <property type="match status" value="1"/>
</dbReference>
<dbReference type="CDD" id="cd07436">
    <property type="entry name" value="PHP_PolX"/>
    <property type="match status" value="1"/>
</dbReference>
<dbReference type="InterPro" id="IPR003583">
    <property type="entry name" value="Hlx-hairpin-Hlx_DNA-bd_motif"/>
</dbReference>
<evidence type="ECO:0000256" key="7">
    <source>
        <dbReference type="ARBA" id="ARBA00022932"/>
    </source>
</evidence>
<keyword evidence="6" id="KW-0235">DNA replication</keyword>
<dbReference type="EMBL" id="JAWSTH010000004">
    <property type="protein sequence ID" value="MDW5593375.1"/>
    <property type="molecule type" value="Genomic_DNA"/>
</dbReference>
<evidence type="ECO:0000256" key="8">
    <source>
        <dbReference type="ARBA" id="ARBA00049244"/>
    </source>
</evidence>
<keyword evidence="12" id="KW-0540">Nuclease</keyword>
<dbReference type="SMART" id="SM00483">
    <property type="entry name" value="POLXc"/>
    <property type="match status" value="1"/>
</dbReference>
<dbReference type="Pfam" id="PF14791">
    <property type="entry name" value="DNA_pol_B_thumb"/>
    <property type="match status" value="1"/>
</dbReference>
<dbReference type="Gene3D" id="3.30.460.10">
    <property type="entry name" value="Beta Polymerase, domain 2"/>
    <property type="match status" value="1"/>
</dbReference>
<keyword evidence="12" id="KW-0269">Exonuclease</keyword>
<gene>
    <name evidence="12" type="primary">polX</name>
    <name evidence="12" type="ORF">R7226_03440</name>
</gene>
<dbReference type="InterPro" id="IPR022311">
    <property type="entry name" value="PolX-like"/>
</dbReference>
<feature type="domain" description="Helix-hairpin-helix DNA-binding motif class 1" evidence="9">
    <location>
        <begin position="54"/>
        <end position="73"/>
    </location>
</feature>
<dbReference type="PANTHER" id="PTHR36928">
    <property type="entry name" value="PHOSPHATASE YCDX-RELATED"/>
    <property type="match status" value="1"/>
</dbReference>
<dbReference type="InterPro" id="IPR016195">
    <property type="entry name" value="Pol/histidinol_Pase-like"/>
</dbReference>
<reference evidence="12 13" key="2">
    <citation type="submission" date="2023-10" db="EMBL/GenBank/DDBJ databases">
        <authorList>
            <person name="Han X.F."/>
        </authorList>
    </citation>
    <scope>NUCLEOTIDE SEQUENCE [LARGE SCALE GENOMIC DNA]</scope>
    <source>
        <strain evidence="12 13">KCTC 39840</strain>
    </source>
</reference>
<keyword evidence="3" id="KW-0237">DNA synthesis</keyword>
<dbReference type="GO" id="GO:0004527">
    <property type="term" value="F:exonuclease activity"/>
    <property type="evidence" value="ECO:0007669"/>
    <property type="project" value="UniProtKB-KW"/>
</dbReference>
<dbReference type="CDD" id="cd00141">
    <property type="entry name" value="NT_POLXc"/>
    <property type="match status" value="1"/>
</dbReference>
<dbReference type="SUPFAM" id="SSF47802">
    <property type="entry name" value="DNA polymerase beta, N-terminal domain-like"/>
    <property type="match status" value="1"/>
</dbReference>
<dbReference type="SUPFAM" id="SSF158702">
    <property type="entry name" value="Sec63 N-terminal domain-like"/>
    <property type="match status" value="1"/>
</dbReference>
<keyword evidence="4" id="KW-0808">Transferase</keyword>
<comment type="cofactor">
    <cofactor evidence="1">
        <name>Mg(2+)</name>
        <dbReference type="ChEBI" id="CHEBI:18420"/>
    </cofactor>
</comment>
<dbReference type="InterPro" id="IPR029398">
    <property type="entry name" value="PolB_thumb"/>
</dbReference>
<dbReference type="PIRSF" id="PIRSF005047">
    <property type="entry name" value="UCP005047_YshC"/>
    <property type="match status" value="1"/>
</dbReference>
<evidence type="ECO:0000259" key="11">
    <source>
        <dbReference type="SMART" id="SM00483"/>
    </source>
</evidence>
<dbReference type="NCBIfam" id="NF006375">
    <property type="entry name" value="PRK08609.1"/>
    <property type="match status" value="1"/>
</dbReference>
<evidence type="ECO:0000256" key="2">
    <source>
        <dbReference type="ARBA" id="ARBA00012417"/>
    </source>
</evidence>
<dbReference type="RefSeq" id="WP_318595634.1">
    <property type="nucleotide sequence ID" value="NZ_JAWSTH010000004.1"/>
</dbReference>
<keyword evidence="5" id="KW-0548">Nucleotidyltransferase</keyword>
<dbReference type="Pfam" id="PF14716">
    <property type="entry name" value="HHH_8"/>
    <property type="match status" value="1"/>
</dbReference>
<dbReference type="Pfam" id="PF14520">
    <property type="entry name" value="HHH_5"/>
    <property type="match status" value="1"/>
</dbReference>
<protein>
    <recommendedName>
        <fullName evidence="2">DNA-directed DNA polymerase</fullName>
        <ecNumber evidence="2">2.7.7.7</ecNumber>
    </recommendedName>
</protein>
<keyword evidence="12" id="KW-0378">Hydrolase</keyword>
<comment type="caution">
    <text evidence="12">The sequence shown here is derived from an EMBL/GenBank/DDBJ whole genome shotgun (WGS) entry which is preliminary data.</text>
</comment>
<evidence type="ECO:0000256" key="5">
    <source>
        <dbReference type="ARBA" id="ARBA00022695"/>
    </source>
</evidence>
<dbReference type="SUPFAM" id="SSF81301">
    <property type="entry name" value="Nucleotidyltransferase"/>
    <property type="match status" value="1"/>
</dbReference>
<evidence type="ECO:0000256" key="4">
    <source>
        <dbReference type="ARBA" id="ARBA00022679"/>
    </source>
</evidence>
<dbReference type="InterPro" id="IPR002054">
    <property type="entry name" value="DNA-dir_DNA_pol_X"/>
</dbReference>
<keyword evidence="13" id="KW-1185">Reference proteome</keyword>
<dbReference type="InterPro" id="IPR003141">
    <property type="entry name" value="Pol/His_phosphatase_N"/>
</dbReference>
<feature type="domain" description="DNA-directed DNA polymerase X" evidence="11">
    <location>
        <begin position="4"/>
        <end position="326"/>
    </location>
</feature>
<dbReference type="PANTHER" id="PTHR36928:SF1">
    <property type="entry name" value="PHOSPHATASE YCDX-RELATED"/>
    <property type="match status" value="1"/>
</dbReference>
<dbReference type="SUPFAM" id="SSF89550">
    <property type="entry name" value="PHP domain-like"/>
    <property type="match status" value="1"/>
</dbReference>
<dbReference type="InterPro" id="IPR004013">
    <property type="entry name" value="PHP_dom"/>
</dbReference>
<accession>A0ABU4HLE0</accession>
<dbReference type="SMART" id="SM00481">
    <property type="entry name" value="POLIIIAc"/>
    <property type="match status" value="1"/>
</dbReference>
<evidence type="ECO:0000313" key="13">
    <source>
        <dbReference type="Proteomes" id="UP001284601"/>
    </source>
</evidence>
<evidence type="ECO:0000259" key="10">
    <source>
        <dbReference type="SMART" id="SM00481"/>
    </source>
</evidence>
<dbReference type="Gene3D" id="3.30.210.10">
    <property type="entry name" value="DNA polymerase, thumb domain"/>
    <property type="match status" value="1"/>
</dbReference>
<dbReference type="InterPro" id="IPR037160">
    <property type="entry name" value="DNA_Pol_thumb_sf"/>
</dbReference>
<dbReference type="InterPro" id="IPR027421">
    <property type="entry name" value="DNA_pol_lamdba_lyase_dom_sf"/>
</dbReference>
<dbReference type="Gene3D" id="3.20.20.140">
    <property type="entry name" value="Metal-dependent hydrolases"/>
    <property type="match status" value="1"/>
</dbReference>
<dbReference type="EC" id="2.7.7.7" evidence="2"/>
<dbReference type="InterPro" id="IPR050243">
    <property type="entry name" value="PHP_phosphatase"/>
</dbReference>
<dbReference type="Gene3D" id="1.10.150.20">
    <property type="entry name" value="5' to 3' exonuclease, C-terminal subdomain"/>
    <property type="match status" value="1"/>
</dbReference>
<evidence type="ECO:0000256" key="3">
    <source>
        <dbReference type="ARBA" id="ARBA00022634"/>
    </source>
</evidence>
<dbReference type="InterPro" id="IPR047967">
    <property type="entry name" value="PolX_PHP"/>
</dbReference>
<evidence type="ECO:0000256" key="6">
    <source>
        <dbReference type="ARBA" id="ARBA00022705"/>
    </source>
</evidence>
<dbReference type="SMART" id="SM00278">
    <property type="entry name" value="HhH1"/>
    <property type="match status" value="3"/>
</dbReference>
<dbReference type="InterPro" id="IPR043519">
    <property type="entry name" value="NT_sf"/>
</dbReference>
<feature type="domain" description="Helix-hairpin-helix DNA-binding motif class 1" evidence="9">
    <location>
        <begin position="129"/>
        <end position="148"/>
    </location>
</feature>
<keyword evidence="7" id="KW-0239">DNA-directed DNA polymerase</keyword>
<dbReference type="InterPro" id="IPR010996">
    <property type="entry name" value="HHH_MUS81"/>
</dbReference>
<evidence type="ECO:0000313" key="12">
    <source>
        <dbReference type="EMBL" id="MDW5593375.1"/>
    </source>
</evidence>
<reference evidence="13" key="1">
    <citation type="submission" date="2023-07" db="EMBL/GenBank/DDBJ databases">
        <title>Conexibacter stalactiti sp. nov., isolated from stalactites in a lava cave and emended description of the genus Conexibacter.</title>
        <authorList>
            <person name="Lee S.D."/>
        </authorList>
    </citation>
    <scope>NUCLEOTIDE SEQUENCE [LARGE SCALE GENOMIC DNA]</scope>
    <source>
        <strain evidence="13">KCTC 39840</strain>
    </source>
</reference>
<evidence type="ECO:0000256" key="1">
    <source>
        <dbReference type="ARBA" id="ARBA00001946"/>
    </source>
</evidence>
<sequence>MADPTNSEIAAAFDELGDLYELDGAIIHRVVAYRNAAKVTRDASVSVAQLTREGRVTELPGIGATLETKLVALVETGAIPQAERLRAKFPAGLLEMTRLPGLGPKRARRLYEELGIDSLEALETAARQQRIRDLRGFGARAEENFLAAIARATADAEARGGNGSGRFVLDRALAIAEPLLELLRAHPTSHQVELAGSARRWGESVKDLDIIATADDPRALAEALAASDLVESTAGLGDNGARVRTHSGMGVDLKVVAPDQFGNVLQHFTGSKEHNVALREAAVKAGLHVSEYGILDDASGETLRCATEQEVYAKLGYAYIEPELRENRGELQAARLDGGSGLPELITEADVKGDLHSHTTASDGKNEIEQMAEAAQALGYEYLAITDHSASHGFGDDVSPQQLEAQIERIHAANAAFPGIELLAGSEVNILPDGSLDYPDELLARLDWVIASVHSSFSLGEAAMTERVIAAIDHPSVDAIGHLTGRKIEARPPYALDVTRVIEAAARTGTMLEINGAPDRRDLNDVHARAAAQAGVLILVDSDAHRTRTLASSRRYGIATARRAWLTAAQVANTRSWKEFAPLRKRVRAGG</sequence>
<proteinExistence type="predicted"/>
<name>A0ABU4HLE0_9ACTN</name>
<feature type="domain" description="Polymerase/histidinol phosphatase N-terminal" evidence="10">
    <location>
        <begin position="353"/>
        <end position="432"/>
    </location>
</feature>